<dbReference type="PROSITE" id="PS50053">
    <property type="entry name" value="UBIQUITIN_2"/>
    <property type="match status" value="1"/>
</dbReference>
<evidence type="ECO:0000256" key="3">
    <source>
        <dbReference type="PROSITE-ProRule" id="PRU00023"/>
    </source>
</evidence>
<name>Q2QMX5_ORYSJ</name>
<dbReference type="SUPFAM" id="SSF54236">
    <property type="entry name" value="Ubiquitin-like"/>
    <property type="match status" value="1"/>
</dbReference>
<gene>
    <name evidence="9" type="ordered locus">LOC_Os12g39700</name>
</gene>
<dbReference type="InterPro" id="IPR025605">
    <property type="entry name" value="OST-HTH/LOTUS_dom"/>
</dbReference>
<proteinExistence type="predicted"/>
<dbReference type="InterPro" id="IPR022617">
    <property type="entry name" value="Rad60/SUMO-like_dom"/>
</dbReference>
<dbReference type="Pfam" id="PF11976">
    <property type="entry name" value="Rad60-SLD"/>
    <property type="match status" value="1"/>
</dbReference>
<sequence>MASPLPFCSLSLALPSFWILSEYNVKSERRRGGAFEIGEGEGEEEEDASEETTGSMDRAKAAARKDKAAAAGKETAVSRAVALDDTALLLAAVGSFRKEGSDASRMLDQEMSTRLLHLACKHDAVQCARLLLEGGHGITASPVDARDQLTRTPLQVAAEAHSARCIELLLSKNARTDLKLVDGRPLLALEIALLSRRAQVKWSLDNSIEDLLSSLQEKKCHLVPCVGSECSEALAEKTREVGEVAYRYAMEGRVTVLAMLLLVAEEKISAPVSVVIEGVRTKKSIYYSIVDEALSIGDAPARDSNERRKALLSEIQLLNQFGAALWRDRNIDKRSLPPLLKAAKLPKWAIKDIERCCRGFLWKGQEEVSGGHCLVAWRVVCRPVECGGLGIRDIDRFGKALRLKWEFNRLEQEDRPWTMVRWKSDKDVRDIFNSVAQHIVGDGNRTDFWRGKWLPRGGSIANNWPILFSFVGRTKITVAQGLLNNRWVRDLQGSLSNRALVDYLALWDELQLVSLQSGEADSVLWRFSANGVFSASSAYEFLFSTSIKCPHGELIWKTKAPARVRFFLWLAVKGRCLTADNLSKRGWPHDPTCLLCQSAPEDCNHLLVKCPFTNRVWQQLKAWVNVTFPLPAQLGMELADWWHCARRCFQMRFRTAFDSLFMLVGDVNVTKMLLMGDVDVNEADPEGNTALHWCLSGSSSTQEPRIVWLLLKNGARVFQGNKLGLTPVHSAAAKGNYKALQSLLLHAQDCVDTPSKTKETPLFLAVKNGSLDCVKLLLRSGASTKVQNLRKQRPIDVATSQDMRFILTSANVAPSLLGLKHQQAIGISGLVMVLPRGGKSKSHCAPKQGSKFVPRPNHWLKHDYTRKIFVGGLPPSVGAEYLTEFFTAEFGPMEEAVVIGIRMGDRVQSRGFGFVKFKREEDVISAKETHHVYMLGKRVEVKDAVARGSLPSEIQKTSSFRHHNQEVPKVTHHLLGGELKEEHYIRKRRPLPEKCLPSWFFIFRKWLPGFLADATERLGDRYPLSSLKGDFRAICRMELDHSTLGYPKLSDFMRSLPGICRMCVVPVGSGPATHKVLLPPVSRPKYVPLLVPFSFDHDELPESVSDHQFPMSPLTTNITEDSPRNTDSQHGDTCSESNAESQQDSASTDNGSQLYTSIEPVSTRKLDVVEPLPARTPDRVEPQKIGSDPARKTISLESGLGVQIFIGNGSANLSLQVDVKKDVEYMLMLYQKRTGISSRNIYFVYRGKRLRLNRSLLSYGVQKDSTVNVRSRILGGAGTSLEEYLHKHKNSLVKKTALYDGRFFPELTPRSSILLRTWVLCFTKAFKERHCWEPKCELSHFKVINGHVKVSTPAKGNLTTHFLQENLSFLAKTLKDFFRTIGTNLVSEYPPYFEYFMKFILKIDLPCVPHLQKVIIELNLCFMDSYMRGVLTVRLKQKFDSLPPKQRATLIDKINHITWDTSRMPNLSTIPVFDKIIKKAKDDGEPYFIENSVNFEFKAFNGFRLSRDAPIHAPQHRFDKTSVPWKENFPDNTIELMTPAYLGDLLPEIIWCFILNKVDITEELSQSQTPCCTMCHPIKTDVGEYPTTQQTTVQDKQPTMEDVGSSSSMQQNVWKKIW</sequence>
<dbReference type="InterPro" id="IPR000626">
    <property type="entry name" value="Ubiquitin-like_dom"/>
</dbReference>
<dbReference type="SMART" id="SM00360">
    <property type="entry name" value="RRM"/>
    <property type="match status" value="1"/>
</dbReference>
<feature type="region of interest" description="Disordered" evidence="5">
    <location>
        <begin position="1104"/>
        <end position="1186"/>
    </location>
</feature>
<dbReference type="SUPFAM" id="SSF48403">
    <property type="entry name" value="Ankyrin repeat"/>
    <property type="match status" value="2"/>
</dbReference>
<keyword evidence="2 3" id="KW-0040">ANK repeat</keyword>
<accession>Q2QMX5</accession>
<feature type="region of interest" description="Disordered" evidence="5">
    <location>
        <begin position="34"/>
        <end position="59"/>
    </location>
</feature>
<feature type="domain" description="RRM" evidence="7">
    <location>
        <begin position="866"/>
        <end position="946"/>
    </location>
</feature>
<dbReference type="SMART" id="SM00248">
    <property type="entry name" value="ANK"/>
    <property type="match status" value="6"/>
</dbReference>
<evidence type="ECO:0000256" key="1">
    <source>
        <dbReference type="ARBA" id="ARBA00022737"/>
    </source>
</evidence>
<dbReference type="HOGENOM" id="CLU_282197_0_0_1"/>
<dbReference type="Pfam" id="PF13966">
    <property type="entry name" value="zf-RVT"/>
    <property type="match status" value="1"/>
</dbReference>
<dbReference type="InterPro" id="IPR035979">
    <property type="entry name" value="RBD_domain_sf"/>
</dbReference>
<protein>
    <submittedName>
        <fullName evidence="9">Retrotransposon protein, putative, unclassified</fullName>
    </submittedName>
</protein>
<dbReference type="PROSITE" id="PS50088">
    <property type="entry name" value="ANK_REPEAT"/>
    <property type="match status" value="1"/>
</dbReference>
<evidence type="ECO:0000259" key="8">
    <source>
        <dbReference type="PROSITE" id="PS51644"/>
    </source>
</evidence>
<dbReference type="InterPro" id="IPR026960">
    <property type="entry name" value="RVT-Znf"/>
</dbReference>
<evidence type="ECO:0000256" key="2">
    <source>
        <dbReference type="ARBA" id="ARBA00023043"/>
    </source>
</evidence>
<dbReference type="PANTHER" id="PTHR24203:SF86">
    <property type="entry name" value="PROTEASOME 26S SUBUNIT, NON-ATPASE 10"/>
    <property type="match status" value="1"/>
</dbReference>
<dbReference type="CDD" id="cd08824">
    <property type="entry name" value="LOTUS"/>
    <property type="match status" value="1"/>
</dbReference>
<dbReference type="GO" id="GO:0003723">
    <property type="term" value="F:RNA binding"/>
    <property type="evidence" value="ECO:0007669"/>
    <property type="project" value="UniProtKB-UniRule"/>
</dbReference>
<dbReference type="Gene3D" id="3.30.70.330">
    <property type="match status" value="1"/>
</dbReference>
<feature type="domain" description="HTH OST-type" evidence="8">
    <location>
        <begin position="1003"/>
        <end position="1080"/>
    </location>
</feature>
<dbReference type="Pfam" id="PF12796">
    <property type="entry name" value="Ank_2"/>
    <property type="match status" value="2"/>
</dbReference>
<feature type="compositionally biased region" description="Polar residues" evidence="5">
    <location>
        <begin position="1131"/>
        <end position="1160"/>
    </location>
</feature>
<evidence type="ECO:0000256" key="4">
    <source>
        <dbReference type="PROSITE-ProRule" id="PRU00176"/>
    </source>
</evidence>
<dbReference type="InterPro" id="IPR036770">
    <property type="entry name" value="Ankyrin_rpt-contain_sf"/>
</dbReference>
<dbReference type="EMBL" id="DP000011">
    <property type="protein sequence ID" value="ABA99740.2"/>
    <property type="molecule type" value="Genomic_DNA"/>
</dbReference>
<dbReference type="InterPro" id="IPR002110">
    <property type="entry name" value="Ankyrin_rpt"/>
</dbReference>
<evidence type="ECO:0000259" key="6">
    <source>
        <dbReference type="PROSITE" id="PS50053"/>
    </source>
</evidence>
<dbReference type="SUPFAM" id="SSF54928">
    <property type="entry name" value="RNA-binding domain, RBD"/>
    <property type="match status" value="1"/>
</dbReference>
<reference evidence="9" key="2">
    <citation type="submission" date="2005-04" db="EMBL/GenBank/DDBJ databases">
        <authorList>
            <person name="Buell C.R."/>
            <person name="Wing R.A."/>
            <person name="McCombie W.A."/>
            <person name="Ouyang S."/>
        </authorList>
    </citation>
    <scope>NUCLEOTIDE SEQUENCE</scope>
</reference>
<dbReference type="Gene3D" id="3.10.20.90">
    <property type="entry name" value="Phosphatidylinositol 3-kinase Catalytic Subunit, Chain A, domain 1"/>
    <property type="match status" value="1"/>
</dbReference>
<dbReference type="PROSITE" id="PS50297">
    <property type="entry name" value="ANK_REP_REGION"/>
    <property type="match status" value="1"/>
</dbReference>
<reference evidence="9" key="3">
    <citation type="submission" date="2006-01" db="EMBL/GenBank/DDBJ databases">
        <authorList>
            <person name="Buell R."/>
        </authorList>
    </citation>
    <scope>NUCLEOTIDE SEQUENCE</scope>
</reference>
<dbReference type="PROSITE" id="PS51644">
    <property type="entry name" value="HTH_OST"/>
    <property type="match status" value="1"/>
</dbReference>
<feature type="domain" description="Ubiquitin-like" evidence="6">
    <location>
        <begin position="1202"/>
        <end position="1276"/>
    </location>
</feature>
<dbReference type="InterPro" id="IPR029071">
    <property type="entry name" value="Ubiquitin-like_domsf"/>
</dbReference>
<dbReference type="Pfam" id="PF00076">
    <property type="entry name" value="RRM_1"/>
    <property type="match status" value="1"/>
</dbReference>
<evidence type="ECO:0000256" key="5">
    <source>
        <dbReference type="SAM" id="MobiDB-lite"/>
    </source>
</evidence>
<dbReference type="PROSITE" id="PS50102">
    <property type="entry name" value="RRM"/>
    <property type="match status" value="1"/>
</dbReference>
<keyword evidence="4" id="KW-0694">RNA-binding</keyword>
<feature type="compositionally biased region" description="Basic and acidic residues" evidence="5">
    <location>
        <begin position="1121"/>
        <end position="1130"/>
    </location>
</feature>
<dbReference type="InterPro" id="IPR012677">
    <property type="entry name" value="Nucleotide-bd_a/b_plait_sf"/>
</dbReference>
<dbReference type="Pfam" id="PF12872">
    <property type="entry name" value="OST-HTH"/>
    <property type="match status" value="1"/>
</dbReference>
<evidence type="ECO:0000259" key="7">
    <source>
        <dbReference type="PROSITE" id="PS50102"/>
    </source>
</evidence>
<evidence type="ECO:0000313" key="9">
    <source>
        <dbReference type="EMBL" id="ABA99740.2"/>
    </source>
</evidence>
<keyword evidence="1" id="KW-0677">Repeat</keyword>
<reference evidence="9" key="1">
    <citation type="journal article" date="2005" name="BMC Biol.">
        <title>The sequence of rice chromosomes 11 and 12, rich in disease resistance genes and recent gene duplications.</title>
        <authorList>
            <consortium name="The rice chromosomes 11 and 12 sequencing consortia"/>
        </authorList>
    </citation>
    <scope>NUCLEOTIDE SEQUENCE [LARGE SCALE GENOMIC DNA]</scope>
</reference>
<dbReference type="Gene3D" id="3.30.420.610">
    <property type="entry name" value="LOTUS domain-like"/>
    <property type="match status" value="1"/>
</dbReference>
<dbReference type="InterPro" id="IPR041966">
    <property type="entry name" value="LOTUS-like"/>
</dbReference>
<dbReference type="InterPro" id="IPR000504">
    <property type="entry name" value="RRM_dom"/>
</dbReference>
<dbReference type="PANTHER" id="PTHR24203">
    <property type="entry name" value="ANKYRIN REPEAT FAMILY PROTEIN"/>
    <property type="match status" value="1"/>
</dbReference>
<dbReference type="Gene3D" id="1.25.40.20">
    <property type="entry name" value="Ankyrin repeat-containing domain"/>
    <property type="match status" value="2"/>
</dbReference>
<dbReference type="CDD" id="cd17039">
    <property type="entry name" value="Ubl_ubiquitin_like"/>
    <property type="match status" value="1"/>
</dbReference>
<feature type="repeat" description="ANK" evidence="3">
    <location>
        <begin position="757"/>
        <end position="789"/>
    </location>
</feature>
<organism evidence="9">
    <name type="scientific">Oryza sativa subsp. japonica</name>
    <name type="common">Rice</name>
    <dbReference type="NCBI Taxonomy" id="39947"/>
    <lineage>
        <taxon>Eukaryota</taxon>
        <taxon>Viridiplantae</taxon>
        <taxon>Streptophyta</taxon>
        <taxon>Embryophyta</taxon>
        <taxon>Tracheophyta</taxon>
        <taxon>Spermatophyta</taxon>
        <taxon>Magnoliopsida</taxon>
        <taxon>Liliopsida</taxon>
        <taxon>Poales</taxon>
        <taxon>Poaceae</taxon>
        <taxon>BOP clade</taxon>
        <taxon>Oryzoideae</taxon>
        <taxon>Oryzeae</taxon>
        <taxon>Oryzinae</taxon>
        <taxon>Oryza</taxon>
        <taxon>Oryza sativa</taxon>
    </lineage>
</organism>
<feature type="compositionally biased region" description="Acidic residues" evidence="5">
    <location>
        <begin position="38"/>
        <end position="50"/>
    </location>
</feature>